<keyword evidence="1" id="KW-0802">TPR repeat</keyword>
<keyword evidence="5" id="KW-1185">Reference proteome</keyword>
<evidence type="ECO:0000256" key="1">
    <source>
        <dbReference type="PROSITE-ProRule" id="PRU00339"/>
    </source>
</evidence>
<feature type="coiled-coil region" evidence="2">
    <location>
        <begin position="387"/>
        <end position="438"/>
    </location>
</feature>
<keyword evidence="3" id="KW-1133">Transmembrane helix</keyword>
<evidence type="ECO:0000313" key="5">
    <source>
        <dbReference type="Proteomes" id="UP000611723"/>
    </source>
</evidence>
<dbReference type="PROSITE" id="PS50005">
    <property type="entry name" value="TPR"/>
    <property type="match status" value="1"/>
</dbReference>
<keyword evidence="3" id="KW-0812">Transmembrane</keyword>
<keyword evidence="3" id="KW-0472">Membrane</keyword>
<keyword evidence="2" id="KW-0175">Coiled coil</keyword>
<evidence type="ECO:0000256" key="3">
    <source>
        <dbReference type="SAM" id="Phobius"/>
    </source>
</evidence>
<dbReference type="AlphaFoldDB" id="A0A935C9D8"/>
<sequence>MRHFFFILALLVVLLGVRVSASNARNTMDSLKNLLEVQLATSQFQSEEQVVQFLQLTGKLYLSSPSDALFYAIALENKLNIEGTEIGQAYIYSYKGNFYWAQGIYSNALKNYFMALELFEKRNDTMEVVQQLNNIGETYKKQKDFKKSSYFLKRALNLHQALNGLVQELILVNLGQLYMLEKRYDSANIYLNIVLNTPQINNKNALGFAHLYKGIVFRELHQYDSSFYHLHKSLGIWEEISFKRSIVESKAELGKLALLQQDFKSARQLLMTAEKEAAALNTQDLLMRVYQYQIDLNKLSGSKKTLINCYDKYISLKDSLYSTENRSEINSLSVEYEFSQKEKEYYKLALEQNILTNEIKTQSRFLLFSIIVILCAVIFILVLWNQRNRLKKTHDQLKVQKEKIEENQSEISRKSLELASLNKELYALNQTLEEKIVERSEQLSIKNKQIAKYTYFNSHKLRAPVASVLGLINVLELSKDGILDYTILAHLKTSAQELDLIIHRLKNILEAEIDDLKNN</sequence>
<evidence type="ECO:0000313" key="4">
    <source>
        <dbReference type="EMBL" id="MBK6265990.1"/>
    </source>
</evidence>
<dbReference type="InterPro" id="IPR019734">
    <property type="entry name" value="TPR_rpt"/>
</dbReference>
<proteinExistence type="predicted"/>
<comment type="caution">
    <text evidence="4">The sequence shown here is derived from an EMBL/GenBank/DDBJ whole genome shotgun (WGS) entry which is preliminary data.</text>
</comment>
<organism evidence="4 5">
    <name type="scientific">Marivirga aurantiaca</name>
    <dbReference type="NCBI Taxonomy" id="2802615"/>
    <lineage>
        <taxon>Bacteria</taxon>
        <taxon>Pseudomonadati</taxon>
        <taxon>Bacteroidota</taxon>
        <taxon>Cytophagia</taxon>
        <taxon>Cytophagales</taxon>
        <taxon>Marivirgaceae</taxon>
        <taxon>Marivirga</taxon>
    </lineage>
</organism>
<evidence type="ECO:0008006" key="6">
    <source>
        <dbReference type="Google" id="ProtNLM"/>
    </source>
</evidence>
<feature type="repeat" description="TPR" evidence="1">
    <location>
        <begin position="89"/>
        <end position="122"/>
    </location>
</feature>
<feature type="coiled-coil region" evidence="2">
    <location>
        <begin position="256"/>
        <end position="283"/>
    </location>
</feature>
<feature type="transmembrane region" description="Helical" evidence="3">
    <location>
        <begin position="365"/>
        <end position="384"/>
    </location>
</feature>
<accession>A0A935C9D8</accession>
<reference evidence="4" key="1">
    <citation type="submission" date="2021-01" db="EMBL/GenBank/DDBJ databases">
        <title>Marivirga aurantiaca sp. nov., isolated from intertidal surface sediments.</title>
        <authorList>
            <person name="Zhang M."/>
        </authorList>
    </citation>
    <scope>NUCLEOTIDE SEQUENCE</scope>
    <source>
        <strain evidence="4">S37H4</strain>
    </source>
</reference>
<dbReference type="Proteomes" id="UP000611723">
    <property type="component" value="Unassembled WGS sequence"/>
</dbReference>
<protein>
    <recommendedName>
        <fullName evidence="6">Signal transduction histidine kinase dimerisation/phosphoacceptor domain-containing protein</fullName>
    </recommendedName>
</protein>
<name>A0A935C9D8_9BACT</name>
<evidence type="ECO:0000256" key="2">
    <source>
        <dbReference type="SAM" id="Coils"/>
    </source>
</evidence>
<gene>
    <name evidence="4" type="ORF">JKA74_13185</name>
</gene>
<dbReference type="EMBL" id="JAEQBW010000005">
    <property type="protein sequence ID" value="MBK6265990.1"/>
    <property type="molecule type" value="Genomic_DNA"/>
</dbReference>
<dbReference type="SUPFAM" id="SSF48452">
    <property type="entry name" value="TPR-like"/>
    <property type="match status" value="2"/>
</dbReference>
<dbReference type="InterPro" id="IPR011990">
    <property type="entry name" value="TPR-like_helical_dom_sf"/>
</dbReference>
<dbReference type="Gene3D" id="1.25.40.10">
    <property type="entry name" value="Tetratricopeptide repeat domain"/>
    <property type="match status" value="2"/>
</dbReference>
<dbReference type="SMART" id="SM00028">
    <property type="entry name" value="TPR"/>
    <property type="match status" value="4"/>
</dbReference>